<protein>
    <submittedName>
        <fullName evidence="1">Uncharacterized protein</fullName>
    </submittedName>
</protein>
<organism evidence="1 2">
    <name type="scientific">Stylosanthes scabra</name>
    <dbReference type="NCBI Taxonomy" id="79078"/>
    <lineage>
        <taxon>Eukaryota</taxon>
        <taxon>Viridiplantae</taxon>
        <taxon>Streptophyta</taxon>
        <taxon>Embryophyta</taxon>
        <taxon>Tracheophyta</taxon>
        <taxon>Spermatophyta</taxon>
        <taxon>Magnoliopsida</taxon>
        <taxon>eudicotyledons</taxon>
        <taxon>Gunneridae</taxon>
        <taxon>Pentapetalae</taxon>
        <taxon>rosids</taxon>
        <taxon>fabids</taxon>
        <taxon>Fabales</taxon>
        <taxon>Fabaceae</taxon>
        <taxon>Papilionoideae</taxon>
        <taxon>50 kb inversion clade</taxon>
        <taxon>dalbergioids sensu lato</taxon>
        <taxon>Dalbergieae</taxon>
        <taxon>Pterocarpus clade</taxon>
        <taxon>Stylosanthes</taxon>
    </lineage>
</organism>
<dbReference type="EMBL" id="JASCZI010152501">
    <property type="protein sequence ID" value="MED6176234.1"/>
    <property type="molecule type" value="Genomic_DNA"/>
</dbReference>
<keyword evidence="2" id="KW-1185">Reference proteome</keyword>
<accession>A0ABU6VT75</accession>
<evidence type="ECO:0000313" key="2">
    <source>
        <dbReference type="Proteomes" id="UP001341840"/>
    </source>
</evidence>
<name>A0ABU6VT75_9FABA</name>
<gene>
    <name evidence="1" type="ORF">PIB30_086196</name>
</gene>
<sequence length="82" mass="8945">MPPSNVQLAIKDDIGLAGAGQPAPMTCCYSSNNENTPPTWPSNNGFEQRNQAKAIKVMPDFAQVYSFIAVYLIQIQLIISTD</sequence>
<evidence type="ECO:0000313" key="1">
    <source>
        <dbReference type="EMBL" id="MED6176234.1"/>
    </source>
</evidence>
<proteinExistence type="predicted"/>
<reference evidence="1 2" key="1">
    <citation type="journal article" date="2023" name="Plants (Basel)">
        <title>Bridging the Gap: Combining Genomics and Transcriptomics Approaches to Understand Stylosanthes scabra, an Orphan Legume from the Brazilian Caatinga.</title>
        <authorList>
            <person name="Ferreira-Neto J.R.C."/>
            <person name="da Silva M.D."/>
            <person name="Binneck E."/>
            <person name="de Melo N.F."/>
            <person name="da Silva R.H."/>
            <person name="de Melo A.L.T.M."/>
            <person name="Pandolfi V."/>
            <person name="Bustamante F.O."/>
            <person name="Brasileiro-Vidal A.C."/>
            <person name="Benko-Iseppon A.M."/>
        </authorList>
    </citation>
    <scope>NUCLEOTIDE SEQUENCE [LARGE SCALE GENOMIC DNA]</scope>
    <source>
        <tissue evidence="1">Leaves</tissue>
    </source>
</reference>
<dbReference type="Proteomes" id="UP001341840">
    <property type="component" value="Unassembled WGS sequence"/>
</dbReference>
<comment type="caution">
    <text evidence="1">The sequence shown here is derived from an EMBL/GenBank/DDBJ whole genome shotgun (WGS) entry which is preliminary data.</text>
</comment>